<accession>A0ABX0XAV4</accession>
<proteinExistence type="predicted"/>
<sequence>MAIHQDNPYATLTEAIAQLKADGYTHDFNQQGKHLECKKLSKNFQPEDFTITHTYRFEGMSSTDDNSVLYGIEAADGTKGQLVDAYGVYADSLSPEMIEKFRVQYDDPGKL</sequence>
<dbReference type="RefSeq" id="WP_168036831.1">
    <property type="nucleotide sequence ID" value="NZ_JAATJH010000002.1"/>
</dbReference>
<evidence type="ECO:0000313" key="2">
    <source>
        <dbReference type="Proteomes" id="UP000770785"/>
    </source>
</evidence>
<reference evidence="1 2" key="1">
    <citation type="submission" date="2020-03" db="EMBL/GenBank/DDBJ databases">
        <title>Genomic Encyclopedia of Type Strains, Phase IV (KMG-IV): sequencing the most valuable type-strain genomes for metagenomic binning, comparative biology and taxonomic classification.</title>
        <authorList>
            <person name="Goeker M."/>
        </authorList>
    </citation>
    <scope>NUCLEOTIDE SEQUENCE [LARGE SCALE GENOMIC DNA]</scope>
    <source>
        <strain evidence="1 2">DSM 105096</strain>
    </source>
</reference>
<protein>
    <recommendedName>
        <fullName evidence="3">Phosphoribosylpyrophosphate synthetase</fullName>
    </recommendedName>
</protein>
<dbReference type="EMBL" id="JAATJH010000002">
    <property type="protein sequence ID" value="NJC26069.1"/>
    <property type="molecule type" value="Genomic_DNA"/>
</dbReference>
<organism evidence="1 2">
    <name type="scientific">Neolewinella antarctica</name>
    <dbReference type="NCBI Taxonomy" id="442734"/>
    <lineage>
        <taxon>Bacteria</taxon>
        <taxon>Pseudomonadati</taxon>
        <taxon>Bacteroidota</taxon>
        <taxon>Saprospiria</taxon>
        <taxon>Saprospirales</taxon>
        <taxon>Lewinellaceae</taxon>
        <taxon>Neolewinella</taxon>
    </lineage>
</organism>
<gene>
    <name evidence="1" type="ORF">GGR27_001568</name>
</gene>
<name>A0ABX0XAV4_9BACT</name>
<evidence type="ECO:0008006" key="3">
    <source>
        <dbReference type="Google" id="ProtNLM"/>
    </source>
</evidence>
<evidence type="ECO:0000313" key="1">
    <source>
        <dbReference type="EMBL" id="NJC26069.1"/>
    </source>
</evidence>
<keyword evidence="2" id="KW-1185">Reference proteome</keyword>
<comment type="caution">
    <text evidence="1">The sequence shown here is derived from an EMBL/GenBank/DDBJ whole genome shotgun (WGS) entry which is preliminary data.</text>
</comment>
<dbReference type="Proteomes" id="UP000770785">
    <property type="component" value="Unassembled WGS sequence"/>
</dbReference>